<dbReference type="EMBL" id="AMQX01000013">
    <property type="protein sequence ID" value="EKS49612.1"/>
    <property type="molecule type" value="Genomic_DNA"/>
</dbReference>
<accession>A0AB33XSL6</accession>
<gene>
    <name evidence="2" type="ORF">LRHMDP3_2233</name>
</gene>
<dbReference type="NCBIfam" id="TIGR04370">
    <property type="entry name" value="glyco_rpt_poly"/>
    <property type="match status" value="1"/>
</dbReference>
<keyword evidence="1" id="KW-0472">Membrane</keyword>
<evidence type="ECO:0008006" key="4">
    <source>
        <dbReference type="Google" id="ProtNLM"/>
    </source>
</evidence>
<feature type="transmembrane region" description="Helical" evidence="1">
    <location>
        <begin position="363"/>
        <end position="386"/>
    </location>
</feature>
<reference evidence="2 3" key="1">
    <citation type="journal article" date="2013" name="Genome Announc.">
        <title>Draft Genome Sequence of Staphylococcus simulans UMC-CNS-990, Isolated from a Case of Chronic Bovine Mastitis.</title>
        <authorList>
            <person name="Calcutt M.J."/>
            <person name="Foecking M.F."/>
            <person name="Hsieh H.Y."/>
            <person name="Perry J."/>
            <person name="Stewart G.C."/>
            <person name="Middleton J.R."/>
        </authorList>
    </citation>
    <scope>NUCLEOTIDE SEQUENCE [LARGE SCALE GENOMIC DNA]</scope>
    <source>
        <strain evidence="2 3">LRHMDP3</strain>
    </source>
</reference>
<feature type="transmembrane region" description="Helical" evidence="1">
    <location>
        <begin position="55"/>
        <end position="75"/>
    </location>
</feature>
<comment type="caution">
    <text evidence="2">The sequence shown here is derived from an EMBL/GenBank/DDBJ whole genome shotgun (WGS) entry which is preliminary data.</text>
</comment>
<organism evidence="2 3">
    <name type="scientific">Lacticaseibacillus rhamnosus LRHMDP3</name>
    <dbReference type="NCBI Taxonomy" id="1203259"/>
    <lineage>
        <taxon>Bacteria</taxon>
        <taxon>Bacillati</taxon>
        <taxon>Bacillota</taxon>
        <taxon>Bacilli</taxon>
        <taxon>Lactobacillales</taxon>
        <taxon>Lactobacillaceae</taxon>
        <taxon>Lacticaseibacillus</taxon>
    </lineage>
</organism>
<sequence>MGLFSVFISFFFLVLSVLIYKRGLTQPLVFFFFVWLVVCIFSVYQTAIFPASEEAFTYIIIMLCCVFMGSLAFFLPDLQLQHSDIELTENYASVTGDLKRASMTTIYLLLLVYIAFSLIDSYIIIKNFFQGTQLWVMRSWRMSTYGVDINPLIERQSFLEVTFRATILYPFQNLVAPISAYFFFNKTLRAKHKKFLWAAVISFFLTIIATGGSRNTIVYFFGCFILYYVLFSEKEFHIKQRIKKAASNVVVVSTILLVAVCLVLFVTNARTNLSVWDSLSSYLGIAPTLLTLHLPEILQSPPTYGFLTFFGLVTYPMRFLQQIGANGFVPEIYTNAFQYVLNAQNFYIISSTGLVRNAYVTPVFYFLIDGGMPFLIFASLFFGIVFGRFSRHFFKSITIKKFVYYSLIMQAILFSFVQVPSVQPSFVFSILLTWILLREA</sequence>
<evidence type="ECO:0000313" key="2">
    <source>
        <dbReference type="EMBL" id="EKS49612.1"/>
    </source>
</evidence>
<dbReference type="RefSeq" id="WP_005717894.1">
    <property type="nucleotide sequence ID" value="NZ_AMQX01000013.1"/>
</dbReference>
<keyword evidence="1" id="KW-0812">Transmembrane</keyword>
<evidence type="ECO:0000313" key="3">
    <source>
        <dbReference type="Proteomes" id="UP000009352"/>
    </source>
</evidence>
<feature type="transmembrane region" description="Helical" evidence="1">
    <location>
        <begin position="106"/>
        <end position="125"/>
    </location>
</feature>
<feature type="transmembrane region" description="Helical" evidence="1">
    <location>
        <begin position="6"/>
        <end position="21"/>
    </location>
</feature>
<proteinExistence type="predicted"/>
<dbReference type="AlphaFoldDB" id="A0AB33XSL6"/>
<feature type="transmembrane region" description="Helical" evidence="1">
    <location>
        <begin position="217"/>
        <end position="233"/>
    </location>
</feature>
<feature type="transmembrane region" description="Helical" evidence="1">
    <location>
        <begin position="245"/>
        <end position="266"/>
    </location>
</feature>
<feature type="transmembrane region" description="Helical" evidence="1">
    <location>
        <begin position="195"/>
        <end position="211"/>
    </location>
</feature>
<dbReference type="Proteomes" id="UP000009352">
    <property type="component" value="Unassembled WGS sequence"/>
</dbReference>
<feature type="transmembrane region" description="Helical" evidence="1">
    <location>
        <begin position="28"/>
        <end position="49"/>
    </location>
</feature>
<protein>
    <recommendedName>
        <fullName evidence="4">Oligosaccharide repeat unit polymerase</fullName>
    </recommendedName>
</protein>
<feature type="transmembrane region" description="Helical" evidence="1">
    <location>
        <begin position="161"/>
        <end position="183"/>
    </location>
</feature>
<keyword evidence="1" id="KW-1133">Transmembrane helix</keyword>
<name>A0AB33XSL6_LACRH</name>
<feature type="transmembrane region" description="Helical" evidence="1">
    <location>
        <begin position="407"/>
        <end position="437"/>
    </location>
</feature>
<evidence type="ECO:0000256" key="1">
    <source>
        <dbReference type="SAM" id="Phobius"/>
    </source>
</evidence>